<dbReference type="GO" id="GO:0000070">
    <property type="term" value="P:mitotic sister chromatid segregation"/>
    <property type="evidence" value="ECO:0007669"/>
    <property type="project" value="TreeGrafter"/>
</dbReference>
<evidence type="ECO:0000256" key="1">
    <source>
        <dbReference type="ARBA" id="ARBA00004123"/>
    </source>
</evidence>
<keyword evidence="8" id="KW-1185">Reference proteome</keyword>
<keyword evidence="5" id="KW-0539">Nucleus</keyword>
<evidence type="ECO:0008006" key="9">
    <source>
        <dbReference type="Google" id="ProtNLM"/>
    </source>
</evidence>
<name>A0A8I6RX66_CIMLE</name>
<dbReference type="RefSeq" id="XP_014253318.1">
    <property type="nucleotide sequence ID" value="XM_014397832.2"/>
</dbReference>
<evidence type="ECO:0000256" key="3">
    <source>
        <dbReference type="ARBA" id="ARBA00005470"/>
    </source>
</evidence>
<dbReference type="EnsemblMetazoa" id="XM_014397832.2">
    <property type="protein sequence ID" value="XP_014253318.1"/>
    <property type="gene ID" value="LOC106668769"/>
</dbReference>
<keyword evidence="4" id="KW-0158">Chromosome</keyword>
<keyword evidence="6" id="KW-0137">Centromere</keyword>
<dbReference type="OrthoDB" id="6602936at2759"/>
<comment type="subcellular location">
    <subcellularLocation>
        <location evidence="2">Chromosome</location>
        <location evidence="2">Centromere</location>
    </subcellularLocation>
    <subcellularLocation>
        <location evidence="1">Nucleus</location>
    </subcellularLocation>
</comment>
<reference evidence="7" key="1">
    <citation type="submission" date="2022-01" db="UniProtKB">
        <authorList>
            <consortium name="EnsemblMetazoa"/>
        </authorList>
    </citation>
    <scope>IDENTIFICATION</scope>
</reference>
<dbReference type="GO" id="GO:0034080">
    <property type="term" value="P:CENP-A containing chromatin assembly"/>
    <property type="evidence" value="ECO:0007669"/>
    <property type="project" value="TreeGrafter"/>
</dbReference>
<accession>A0A8I6RX66</accession>
<evidence type="ECO:0000256" key="2">
    <source>
        <dbReference type="ARBA" id="ARBA00004584"/>
    </source>
</evidence>
<dbReference type="AlphaFoldDB" id="A0A8I6RX66"/>
<dbReference type="InterPro" id="IPR012485">
    <property type="entry name" value="CENP-I"/>
</dbReference>
<evidence type="ECO:0000256" key="6">
    <source>
        <dbReference type="ARBA" id="ARBA00023328"/>
    </source>
</evidence>
<dbReference type="Proteomes" id="UP000494040">
    <property type="component" value="Unassembled WGS sequence"/>
</dbReference>
<dbReference type="PANTHER" id="PTHR48208:SF2">
    <property type="entry name" value="CENTROMERE PROTEIN I"/>
    <property type="match status" value="1"/>
</dbReference>
<dbReference type="PANTHER" id="PTHR48208">
    <property type="entry name" value="CENTROMERE PROTEIN I"/>
    <property type="match status" value="1"/>
</dbReference>
<organism evidence="7 8">
    <name type="scientific">Cimex lectularius</name>
    <name type="common">Bed bug</name>
    <name type="synonym">Acanthia lectularia</name>
    <dbReference type="NCBI Taxonomy" id="79782"/>
    <lineage>
        <taxon>Eukaryota</taxon>
        <taxon>Metazoa</taxon>
        <taxon>Ecdysozoa</taxon>
        <taxon>Arthropoda</taxon>
        <taxon>Hexapoda</taxon>
        <taxon>Insecta</taxon>
        <taxon>Pterygota</taxon>
        <taxon>Neoptera</taxon>
        <taxon>Paraneoptera</taxon>
        <taxon>Hemiptera</taxon>
        <taxon>Heteroptera</taxon>
        <taxon>Panheteroptera</taxon>
        <taxon>Cimicomorpha</taxon>
        <taxon>Cimicidae</taxon>
        <taxon>Cimex</taxon>
    </lineage>
</organism>
<protein>
    <recommendedName>
        <fullName evidence="9">Centromere protein I</fullName>
    </recommendedName>
</protein>
<dbReference type="Pfam" id="PF07778">
    <property type="entry name" value="CENP-I"/>
    <property type="match status" value="2"/>
</dbReference>
<comment type="similarity">
    <text evidence="3">Belongs to the CENP-I/CTF3 family.</text>
</comment>
<dbReference type="GO" id="GO:0005634">
    <property type="term" value="C:nucleus"/>
    <property type="evidence" value="ECO:0007669"/>
    <property type="project" value="UniProtKB-SubCell"/>
</dbReference>
<dbReference type="OMA" id="LLQWMTS"/>
<evidence type="ECO:0000256" key="5">
    <source>
        <dbReference type="ARBA" id="ARBA00023242"/>
    </source>
</evidence>
<dbReference type="GO" id="GO:0000939">
    <property type="term" value="C:inner kinetochore"/>
    <property type="evidence" value="ECO:0007669"/>
    <property type="project" value="TreeGrafter"/>
</dbReference>
<evidence type="ECO:0000256" key="4">
    <source>
        <dbReference type="ARBA" id="ARBA00022454"/>
    </source>
</evidence>
<evidence type="ECO:0000313" key="8">
    <source>
        <dbReference type="Proteomes" id="UP000494040"/>
    </source>
</evidence>
<dbReference type="GeneID" id="106668769"/>
<proteinExistence type="inferred from homology"/>
<dbReference type="KEGG" id="clec:106668769"/>
<sequence length="627" mass="70963">MNRTIKKMFQNGCDVSASKVGNFIEEHLDDIMKEGLEEESLGLFVDFFVSPDSSLTNQQRQLILHILVPNTIMSAENVEKLLFWLFSNTITNPPSAAMLITWLEIMVQFELVDQTPLREMYGFLIKNLRISELVKPLSKLLIAVTHPKLVTKSNVFLVSTFYNSDIKEVGKLLALYHSLCPSLVPVKPKVVKCPNSKEKNLSIFEECIKRVCQKNGHITRKSKDTQCVLNSLPFPEYDLMDNDKRSDLKKISDISSMYDLGLKMKSVKLPHNLISLLSSKEGLMYLVTNGPNTQFLVSLSLCLQNEPSENLLKSIAELQEQLMHGLPQVTDYLSDFLITWDGNHLDQTIYRLIPWLYFETFHDLEKLVLTPLARVYVSSSAEVKIQIVDALTLFIINIVSVIIERYTKGLSSPGLKNAKWLSNPTDTVISLCKVMHKLLNVGVCLEGMDCTLLINKCLEVYLKLADLQVDFALIFLSVVPPVVVYGALFSLNHLTLSQLCSLITKYKQNVIPRLTSIGVISQFQHEVECIESYAANIFSYLWRGEEGEDIMSRVEFSALDSQTAVKITIGKRHLGIYPFVNQLASLLEKNPDDLSRDDLLAIYTSHAREISEFLKCQASYESELSIV</sequence>
<evidence type="ECO:0000313" key="7">
    <source>
        <dbReference type="EnsemblMetazoa" id="XP_014253318.1"/>
    </source>
</evidence>